<comment type="subcellular location">
    <subcellularLocation>
        <location evidence="1">Membrane</location>
        <topology evidence="1">Multi-pass membrane protein</topology>
    </subcellularLocation>
</comment>
<evidence type="ECO:0000256" key="3">
    <source>
        <dbReference type="ARBA" id="ARBA00022989"/>
    </source>
</evidence>
<name>A0A434AVT8_9BACT</name>
<evidence type="ECO:0000259" key="9">
    <source>
        <dbReference type="Pfam" id="PF25145"/>
    </source>
</evidence>
<feature type="transmembrane region" description="Helical" evidence="5">
    <location>
        <begin position="276"/>
        <end position="296"/>
    </location>
</feature>
<dbReference type="Pfam" id="PF01957">
    <property type="entry name" value="NfeD"/>
    <property type="match status" value="1"/>
</dbReference>
<keyword evidence="11" id="KW-1185">Reference proteome</keyword>
<dbReference type="Gene3D" id="3.90.226.10">
    <property type="entry name" value="2-enoyl-CoA Hydratase, Chain A, domain 1"/>
    <property type="match status" value="1"/>
</dbReference>
<evidence type="ECO:0000313" key="10">
    <source>
        <dbReference type="EMBL" id="RUT78583.1"/>
    </source>
</evidence>
<keyword evidence="3 5" id="KW-1133">Transmembrane helix</keyword>
<feature type="transmembrane region" description="Helical" evidence="5">
    <location>
        <begin position="249"/>
        <end position="269"/>
    </location>
</feature>
<comment type="caution">
    <text evidence="10">The sequence shown here is derived from an EMBL/GenBank/DDBJ whole genome shotgun (WGS) entry which is preliminary data.</text>
</comment>
<gene>
    <name evidence="10" type="ORF">DLK05_07015</name>
</gene>
<dbReference type="Pfam" id="PF24961">
    <property type="entry name" value="NfeD_membrane"/>
    <property type="match status" value="1"/>
</dbReference>
<protein>
    <submittedName>
        <fullName evidence="10">Nodulation protein NfeD</fullName>
    </submittedName>
</protein>
<reference evidence="10 11" key="1">
    <citation type="submission" date="2018-11" db="EMBL/GenBank/DDBJ databases">
        <title>Parancylomarina longa gen. nov., sp. nov., isolated from sediments of southern Okinawa.</title>
        <authorList>
            <person name="Fu T."/>
        </authorList>
    </citation>
    <scope>NUCLEOTIDE SEQUENCE [LARGE SCALE GENOMIC DNA]</scope>
    <source>
        <strain evidence="10 11">T3-2 S1-C</strain>
    </source>
</reference>
<dbReference type="Proteomes" id="UP000282985">
    <property type="component" value="Unassembled WGS sequence"/>
</dbReference>
<evidence type="ECO:0000313" key="11">
    <source>
        <dbReference type="Proteomes" id="UP000282985"/>
    </source>
</evidence>
<evidence type="ECO:0000256" key="1">
    <source>
        <dbReference type="ARBA" id="ARBA00004141"/>
    </source>
</evidence>
<dbReference type="InterPro" id="IPR056739">
    <property type="entry name" value="NfeD_membrane"/>
</dbReference>
<feature type="domain" description="NfeD1b N-terminal" evidence="9">
    <location>
        <begin position="37"/>
        <end position="232"/>
    </location>
</feature>
<keyword evidence="6" id="KW-0732">Signal</keyword>
<keyword evidence="4 5" id="KW-0472">Membrane</keyword>
<dbReference type="PANTHER" id="PTHR33507">
    <property type="entry name" value="INNER MEMBRANE PROTEIN YBBJ"/>
    <property type="match status" value="1"/>
</dbReference>
<dbReference type="GO" id="GO:0005886">
    <property type="term" value="C:plasma membrane"/>
    <property type="evidence" value="ECO:0007669"/>
    <property type="project" value="TreeGrafter"/>
</dbReference>
<dbReference type="EMBL" id="RJJX01000007">
    <property type="protein sequence ID" value="RUT78583.1"/>
    <property type="molecule type" value="Genomic_DNA"/>
</dbReference>
<dbReference type="AlphaFoldDB" id="A0A434AVT8"/>
<feature type="domain" description="NfeD integral membrane" evidence="8">
    <location>
        <begin position="255"/>
        <end position="375"/>
    </location>
</feature>
<feature type="transmembrane region" description="Helical" evidence="5">
    <location>
        <begin position="357"/>
        <end position="381"/>
    </location>
</feature>
<dbReference type="Gene3D" id="2.40.50.140">
    <property type="entry name" value="Nucleic acid-binding proteins"/>
    <property type="match status" value="1"/>
</dbReference>
<evidence type="ECO:0000256" key="4">
    <source>
        <dbReference type="ARBA" id="ARBA00023136"/>
    </source>
</evidence>
<dbReference type="InterPro" id="IPR012340">
    <property type="entry name" value="NA-bd_OB-fold"/>
</dbReference>
<proteinExistence type="predicted"/>
<accession>A0A434AVT8</accession>
<evidence type="ECO:0000256" key="5">
    <source>
        <dbReference type="SAM" id="Phobius"/>
    </source>
</evidence>
<dbReference type="PANTHER" id="PTHR33507:SF3">
    <property type="entry name" value="INNER MEMBRANE PROTEIN YBBJ"/>
    <property type="match status" value="1"/>
</dbReference>
<dbReference type="InterPro" id="IPR056738">
    <property type="entry name" value="NfeD1b_N"/>
</dbReference>
<feature type="domain" description="NfeD-like C-terminal" evidence="7">
    <location>
        <begin position="415"/>
        <end position="470"/>
    </location>
</feature>
<feature type="signal peptide" evidence="6">
    <location>
        <begin position="1"/>
        <end position="22"/>
    </location>
</feature>
<feature type="transmembrane region" description="Helical" evidence="5">
    <location>
        <begin position="302"/>
        <end position="320"/>
    </location>
</feature>
<evidence type="ECO:0000259" key="7">
    <source>
        <dbReference type="Pfam" id="PF01957"/>
    </source>
</evidence>
<dbReference type="InterPro" id="IPR052165">
    <property type="entry name" value="Membrane_assoc_protease"/>
</dbReference>
<sequence>MNNIHKIILPLLAIFISFSLQASTNTDSLVDTSKTKVFKFDIKREIGPAAWRQTKDAFQEAREWNADLILIHMNTYGGMVVQADSIRTAILNSKKPVYVFIDNNAASAGALISIACDSIYMRTGANIGAATVVNQTGQAMPDKYQSYMRSTMRATAESHGKDTLIQSGDTIIKWHRDPLIAEAMVDPRTYIKNVIDTGKVLTFTPAEAIKNGYCEGIANTVEEVLTKAGIKAYIIKKYEPSSTERIVDFMINPILQGLLIMIIIGGIYFELQTPGIGFPILASAIAAILYFSPLYLEGLAENWEILLFAAGVILLALEIFVIPGFGVAGISGITLIITGLTLSLVDNVAFDFEPRQIRALFGAILLVVFSILTALLGSIYLTKKLFAANSFLGHLALNSVQNSKEGFVGVDMTAKTMIGKTGTAMSVLRPSGKVIIEDHIYDAKSEDGYIDKDTVVEVIRFETGQVYVVKKEDDDNN</sequence>
<evidence type="ECO:0000256" key="6">
    <source>
        <dbReference type="SAM" id="SignalP"/>
    </source>
</evidence>
<keyword evidence="2 5" id="KW-0812">Transmembrane</keyword>
<dbReference type="OrthoDB" id="9806253at2"/>
<dbReference type="InterPro" id="IPR029045">
    <property type="entry name" value="ClpP/crotonase-like_dom_sf"/>
</dbReference>
<organism evidence="10 11">
    <name type="scientific">Ancylomarina longa</name>
    <dbReference type="NCBI Taxonomy" id="2487017"/>
    <lineage>
        <taxon>Bacteria</taxon>
        <taxon>Pseudomonadati</taxon>
        <taxon>Bacteroidota</taxon>
        <taxon>Bacteroidia</taxon>
        <taxon>Marinilabiliales</taxon>
        <taxon>Marinifilaceae</taxon>
        <taxon>Ancylomarina</taxon>
    </lineage>
</organism>
<dbReference type="InterPro" id="IPR002810">
    <property type="entry name" value="NfeD-like_C"/>
</dbReference>
<dbReference type="CDD" id="cd07021">
    <property type="entry name" value="Clp_protease_NfeD_like"/>
    <property type="match status" value="1"/>
</dbReference>
<evidence type="ECO:0000259" key="8">
    <source>
        <dbReference type="Pfam" id="PF24961"/>
    </source>
</evidence>
<evidence type="ECO:0000256" key="2">
    <source>
        <dbReference type="ARBA" id="ARBA00022692"/>
    </source>
</evidence>
<dbReference type="Pfam" id="PF25145">
    <property type="entry name" value="NfeD1b_N"/>
    <property type="match status" value="1"/>
</dbReference>
<dbReference type="SUPFAM" id="SSF52096">
    <property type="entry name" value="ClpP/crotonase"/>
    <property type="match status" value="1"/>
</dbReference>
<feature type="chain" id="PRO_5019124793" evidence="6">
    <location>
        <begin position="23"/>
        <end position="477"/>
    </location>
</feature>